<comment type="caution">
    <text evidence="1">The sequence shown here is derived from an EMBL/GenBank/DDBJ whole genome shotgun (WGS) entry which is preliminary data.</text>
</comment>
<accession>A0A0J1FJZ5</accession>
<dbReference type="AlphaFoldDB" id="A0A0J1FJZ5"/>
<dbReference type="Pfam" id="PF08713">
    <property type="entry name" value="DNA_alkylation"/>
    <property type="match status" value="1"/>
</dbReference>
<evidence type="ECO:0000313" key="1">
    <source>
        <dbReference type="EMBL" id="KLU63770.1"/>
    </source>
</evidence>
<dbReference type="SUPFAM" id="SSF48371">
    <property type="entry name" value="ARM repeat"/>
    <property type="match status" value="1"/>
</dbReference>
<protein>
    <submittedName>
        <fullName evidence="1">DNA alkylation repair enzyme</fullName>
    </submittedName>
</protein>
<dbReference type="InterPro" id="IPR014825">
    <property type="entry name" value="DNA_alkylation"/>
</dbReference>
<dbReference type="EMBL" id="LDZY01000026">
    <property type="protein sequence ID" value="KLU63770.1"/>
    <property type="molecule type" value="Genomic_DNA"/>
</dbReference>
<keyword evidence="2" id="KW-1185">Reference proteome</keyword>
<dbReference type="InterPro" id="IPR016024">
    <property type="entry name" value="ARM-type_fold"/>
</dbReference>
<dbReference type="Gene3D" id="1.25.10.90">
    <property type="match status" value="1"/>
</dbReference>
<dbReference type="STRING" id="476652.DEAC_c42990"/>
<dbReference type="PATRIC" id="fig|476652.3.peg.4554"/>
<evidence type="ECO:0000313" key="2">
    <source>
        <dbReference type="Proteomes" id="UP000036356"/>
    </source>
</evidence>
<gene>
    <name evidence="1" type="ORF">DEAC_c42990</name>
</gene>
<sequence length="86" mass="10163">MLIDSRTCFILFIGIRIPYLRKLAREFSKTPEASEFLKILPHTYYEENNLHGFLIETIRDYDATVDAVDEFLRYIDNWATCDLISP</sequence>
<name>A0A0J1FJZ5_9FIRM</name>
<dbReference type="Proteomes" id="UP000036356">
    <property type="component" value="Unassembled WGS sequence"/>
</dbReference>
<organism evidence="1 2">
    <name type="scientific">Desulfosporosinus acididurans</name>
    <dbReference type="NCBI Taxonomy" id="476652"/>
    <lineage>
        <taxon>Bacteria</taxon>
        <taxon>Bacillati</taxon>
        <taxon>Bacillota</taxon>
        <taxon>Clostridia</taxon>
        <taxon>Eubacteriales</taxon>
        <taxon>Desulfitobacteriaceae</taxon>
        <taxon>Desulfosporosinus</taxon>
    </lineage>
</organism>
<reference evidence="1 2" key="1">
    <citation type="submission" date="2015-06" db="EMBL/GenBank/DDBJ databases">
        <title>Draft genome of the moderately acidophilic sulfate reducer Candidatus Desulfosporosinus acididurans strain M1.</title>
        <authorList>
            <person name="Poehlein A."/>
            <person name="Petzsch P."/>
            <person name="Johnson B.D."/>
            <person name="Schloemann M."/>
            <person name="Daniel R."/>
            <person name="Muehling M."/>
        </authorList>
    </citation>
    <scope>NUCLEOTIDE SEQUENCE [LARGE SCALE GENOMIC DNA]</scope>
    <source>
        <strain evidence="1 2">M1</strain>
    </source>
</reference>
<proteinExistence type="predicted"/>